<dbReference type="OrthoDB" id="5360893at2759"/>
<name>A0A2J6S793_HYAVF</name>
<dbReference type="AlphaFoldDB" id="A0A2J6S793"/>
<sequence length="368" mass="41719">MSYRPAICSMSLGRAWLHEIPPKFTAAAHSGLPAIEIFFEDLLYLASSFPNGATPSNQLLAAHQIRRLCDSLHLEIMGIGPFNNCEGLLDPAAKAAKLEELNLWFEIARILGTDVIQIPCTFMTEGVTGDVDVVSRDLREIADIGAVQNPPFRFAYENLCWGTFNDTWEKAWGVVKAVDRDNFGMCLDTFNIAGREYADPERADGKVENAEVVFRESMKRMVREIDLKKVFYVQVVDAERLERPLDKTHEFHVEGQKPRMSWSRNCRLFLCEEDRGGYLPVLDVLHAICDEKEGLGYKGWISMELFNRSLTVEGSQVPIEHADRAMESWRKIIKAMTWEDQVEAVSVPSRQNKQTSKESEAVEISARL</sequence>
<feature type="region of interest" description="Disordered" evidence="1">
    <location>
        <begin position="349"/>
        <end position="368"/>
    </location>
</feature>
<dbReference type="InterPro" id="IPR050312">
    <property type="entry name" value="IolE/XylAMocC-like"/>
</dbReference>
<dbReference type="Proteomes" id="UP000235786">
    <property type="component" value="Unassembled WGS sequence"/>
</dbReference>
<accession>A0A2J6S793</accession>
<feature type="domain" description="Xylose isomerase-like TIM barrel" evidence="2">
    <location>
        <begin position="24"/>
        <end position="329"/>
    </location>
</feature>
<dbReference type="Gene3D" id="3.20.20.150">
    <property type="entry name" value="Divalent-metal-dependent TIM barrel enzymes"/>
    <property type="match status" value="1"/>
</dbReference>
<dbReference type="STRING" id="1149755.A0A2J6S793"/>
<gene>
    <name evidence="3" type="ORF">L207DRAFT_451173</name>
</gene>
<reference evidence="3 4" key="1">
    <citation type="submission" date="2016-04" db="EMBL/GenBank/DDBJ databases">
        <title>A degradative enzymes factory behind the ericoid mycorrhizal symbiosis.</title>
        <authorList>
            <consortium name="DOE Joint Genome Institute"/>
            <person name="Martino E."/>
            <person name="Morin E."/>
            <person name="Grelet G."/>
            <person name="Kuo A."/>
            <person name="Kohler A."/>
            <person name="Daghino S."/>
            <person name="Barry K."/>
            <person name="Choi C."/>
            <person name="Cichocki N."/>
            <person name="Clum A."/>
            <person name="Copeland A."/>
            <person name="Hainaut M."/>
            <person name="Haridas S."/>
            <person name="Labutti K."/>
            <person name="Lindquist E."/>
            <person name="Lipzen A."/>
            <person name="Khouja H.-R."/>
            <person name="Murat C."/>
            <person name="Ohm R."/>
            <person name="Olson A."/>
            <person name="Spatafora J."/>
            <person name="Veneault-Fourrey C."/>
            <person name="Henrissat B."/>
            <person name="Grigoriev I."/>
            <person name="Martin F."/>
            <person name="Perotto S."/>
        </authorList>
    </citation>
    <scope>NUCLEOTIDE SEQUENCE [LARGE SCALE GENOMIC DNA]</scope>
    <source>
        <strain evidence="3 4">F</strain>
    </source>
</reference>
<evidence type="ECO:0000313" key="4">
    <source>
        <dbReference type="Proteomes" id="UP000235786"/>
    </source>
</evidence>
<dbReference type="InterPro" id="IPR036237">
    <property type="entry name" value="Xyl_isomerase-like_sf"/>
</dbReference>
<dbReference type="PANTHER" id="PTHR12110:SF57">
    <property type="entry name" value="DIOXYGENASE, PUTATIVE-RELATED"/>
    <property type="match status" value="1"/>
</dbReference>
<keyword evidence="3" id="KW-0413">Isomerase</keyword>
<dbReference type="GO" id="GO:0016853">
    <property type="term" value="F:isomerase activity"/>
    <property type="evidence" value="ECO:0007669"/>
    <property type="project" value="UniProtKB-KW"/>
</dbReference>
<dbReference type="EMBL" id="KZ613939">
    <property type="protein sequence ID" value="PMD46631.1"/>
    <property type="molecule type" value="Genomic_DNA"/>
</dbReference>
<organism evidence="3 4">
    <name type="scientific">Hyaloscypha variabilis (strain UAMH 11265 / GT02V1 / F)</name>
    <name type="common">Meliniomyces variabilis</name>
    <dbReference type="NCBI Taxonomy" id="1149755"/>
    <lineage>
        <taxon>Eukaryota</taxon>
        <taxon>Fungi</taxon>
        <taxon>Dikarya</taxon>
        <taxon>Ascomycota</taxon>
        <taxon>Pezizomycotina</taxon>
        <taxon>Leotiomycetes</taxon>
        <taxon>Helotiales</taxon>
        <taxon>Hyaloscyphaceae</taxon>
        <taxon>Hyaloscypha</taxon>
        <taxon>Hyaloscypha variabilis</taxon>
    </lineage>
</organism>
<keyword evidence="4" id="KW-1185">Reference proteome</keyword>
<proteinExistence type="predicted"/>
<evidence type="ECO:0000313" key="3">
    <source>
        <dbReference type="EMBL" id="PMD46631.1"/>
    </source>
</evidence>
<evidence type="ECO:0000259" key="2">
    <source>
        <dbReference type="Pfam" id="PF01261"/>
    </source>
</evidence>
<protein>
    <submittedName>
        <fullName evidence="3">Xylose isomerase-like protein</fullName>
    </submittedName>
</protein>
<evidence type="ECO:0000256" key="1">
    <source>
        <dbReference type="SAM" id="MobiDB-lite"/>
    </source>
</evidence>
<dbReference type="SUPFAM" id="SSF51658">
    <property type="entry name" value="Xylose isomerase-like"/>
    <property type="match status" value="1"/>
</dbReference>
<dbReference type="InterPro" id="IPR013022">
    <property type="entry name" value="Xyl_isomerase-like_TIM-brl"/>
</dbReference>
<dbReference type="Pfam" id="PF01261">
    <property type="entry name" value="AP_endonuc_2"/>
    <property type="match status" value="1"/>
</dbReference>
<dbReference type="PANTHER" id="PTHR12110">
    <property type="entry name" value="HYDROXYPYRUVATE ISOMERASE"/>
    <property type="match status" value="1"/>
</dbReference>